<proteinExistence type="predicted"/>
<dbReference type="AlphaFoldDB" id="A0A7M5USE9"/>
<keyword evidence="1" id="KW-1133">Transmembrane helix</keyword>
<dbReference type="EnsemblMetazoa" id="CLYHEMT003797.1">
    <property type="protein sequence ID" value="CLYHEMP003797.1"/>
    <property type="gene ID" value="CLYHEMG003797"/>
</dbReference>
<keyword evidence="1" id="KW-0472">Membrane</keyword>
<dbReference type="Proteomes" id="UP000594262">
    <property type="component" value="Unplaced"/>
</dbReference>
<reference evidence="2" key="1">
    <citation type="submission" date="2021-01" db="UniProtKB">
        <authorList>
            <consortium name="EnsemblMetazoa"/>
        </authorList>
    </citation>
    <scope>IDENTIFICATION</scope>
</reference>
<keyword evidence="1" id="KW-0812">Transmembrane</keyword>
<evidence type="ECO:0000313" key="2">
    <source>
        <dbReference type="EnsemblMetazoa" id="CLYHEMP003797.1"/>
    </source>
</evidence>
<name>A0A7M5USE9_9CNID</name>
<protein>
    <submittedName>
        <fullName evidence="2">Uncharacterized protein</fullName>
    </submittedName>
</protein>
<sequence length="117" mass="13317">KHQTHTAIHQRSIFNQNNLQIIEINSKFKTFGRLKMKNLFTLLICLATIASITALVIDDEDDTRNSPQAVSCPNTLCQDKGNGKYDYPSNRQYYIECNGGKATCYYKYQGNTEDSGR</sequence>
<feature type="transmembrane region" description="Helical" evidence="1">
    <location>
        <begin position="39"/>
        <end position="57"/>
    </location>
</feature>
<evidence type="ECO:0000313" key="3">
    <source>
        <dbReference type="Proteomes" id="UP000594262"/>
    </source>
</evidence>
<organism evidence="2 3">
    <name type="scientific">Clytia hemisphaerica</name>
    <dbReference type="NCBI Taxonomy" id="252671"/>
    <lineage>
        <taxon>Eukaryota</taxon>
        <taxon>Metazoa</taxon>
        <taxon>Cnidaria</taxon>
        <taxon>Hydrozoa</taxon>
        <taxon>Hydroidolina</taxon>
        <taxon>Leptothecata</taxon>
        <taxon>Obeliida</taxon>
        <taxon>Clytiidae</taxon>
        <taxon>Clytia</taxon>
    </lineage>
</organism>
<evidence type="ECO:0000256" key="1">
    <source>
        <dbReference type="SAM" id="Phobius"/>
    </source>
</evidence>
<keyword evidence="3" id="KW-1185">Reference proteome</keyword>
<accession>A0A7M5USE9</accession>